<evidence type="ECO:0000313" key="2">
    <source>
        <dbReference type="Proteomes" id="UP000636709"/>
    </source>
</evidence>
<dbReference type="Proteomes" id="UP000636709">
    <property type="component" value="Unassembled WGS sequence"/>
</dbReference>
<dbReference type="AlphaFoldDB" id="A0A835AWX7"/>
<gene>
    <name evidence="1" type="ORF">HU200_048749</name>
</gene>
<dbReference type="EMBL" id="JACEFO010002208">
    <property type="protein sequence ID" value="KAF8673199.1"/>
    <property type="molecule type" value="Genomic_DNA"/>
</dbReference>
<proteinExistence type="predicted"/>
<sequence length="64" mass="7363">MDPCTVNKCKIECIGKAKKQDYPYPVKQNCDTHKECCCRFYREEHSAPPSHVAIAAEDDEEFLV</sequence>
<dbReference type="OrthoDB" id="695803at2759"/>
<name>A0A835AWX7_9POAL</name>
<comment type="caution">
    <text evidence="1">The sequence shown here is derived from an EMBL/GenBank/DDBJ whole genome shotgun (WGS) entry which is preliminary data.</text>
</comment>
<protein>
    <submittedName>
        <fullName evidence="1">Uncharacterized protein</fullName>
    </submittedName>
</protein>
<accession>A0A835AWX7</accession>
<keyword evidence="2" id="KW-1185">Reference proteome</keyword>
<evidence type="ECO:0000313" key="1">
    <source>
        <dbReference type="EMBL" id="KAF8673199.1"/>
    </source>
</evidence>
<organism evidence="1 2">
    <name type="scientific">Digitaria exilis</name>
    <dbReference type="NCBI Taxonomy" id="1010633"/>
    <lineage>
        <taxon>Eukaryota</taxon>
        <taxon>Viridiplantae</taxon>
        <taxon>Streptophyta</taxon>
        <taxon>Embryophyta</taxon>
        <taxon>Tracheophyta</taxon>
        <taxon>Spermatophyta</taxon>
        <taxon>Magnoliopsida</taxon>
        <taxon>Liliopsida</taxon>
        <taxon>Poales</taxon>
        <taxon>Poaceae</taxon>
        <taxon>PACMAD clade</taxon>
        <taxon>Panicoideae</taxon>
        <taxon>Panicodae</taxon>
        <taxon>Paniceae</taxon>
        <taxon>Anthephorinae</taxon>
        <taxon>Digitaria</taxon>
    </lineage>
</organism>
<reference evidence="1" key="1">
    <citation type="submission" date="2020-07" db="EMBL/GenBank/DDBJ databases">
        <title>Genome sequence and genetic diversity analysis of an under-domesticated orphan crop, white fonio (Digitaria exilis).</title>
        <authorList>
            <person name="Bennetzen J.L."/>
            <person name="Chen S."/>
            <person name="Ma X."/>
            <person name="Wang X."/>
            <person name="Yssel A.E.J."/>
            <person name="Chaluvadi S.R."/>
            <person name="Johnson M."/>
            <person name="Gangashetty P."/>
            <person name="Hamidou F."/>
            <person name="Sanogo M.D."/>
            <person name="Zwaenepoel A."/>
            <person name="Wallace J."/>
            <person name="Van De Peer Y."/>
            <person name="Van Deynze A."/>
        </authorList>
    </citation>
    <scope>NUCLEOTIDE SEQUENCE</scope>
    <source>
        <tissue evidence="1">Leaves</tissue>
    </source>
</reference>